<name>A0A1Y1CLU7_9BACT</name>
<reference evidence="2 3" key="1">
    <citation type="journal article" date="2018" name="Mar. Genomics">
        <title>Complete genome sequence of Marinifilaceae bacterium strain SPP2, isolated from the Antarctic marine sediment.</title>
        <authorList>
            <person name="Watanabe M."/>
            <person name="Kojima H."/>
            <person name="Fukui M."/>
        </authorList>
    </citation>
    <scope>NUCLEOTIDE SEQUENCE [LARGE SCALE GENOMIC DNA]</scope>
    <source>
        <strain evidence="2 3">SPP2</strain>
    </source>
</reference>
<feature type="transmembrane region" description="Helical" evidence="1">
    <location>
        <begin position="23"/>
        <end position="55"/>
    </location>
</feature>
<dbReference type="Proteomes" id="UP000218267">
    <property type="component" value="Chromosome"/>
</dbReference>
<dbReference type="KEGG" id="mbas:ALGA_3076"/>
<reference evidence="3" key="2">
    <citation type="journal article" date="2020" name="Antonie Van Leeuwenhoek">
        <title>Labilibaculum antarcticum sp. nov., a novel facultative anaerobic, psychrotorelant bacterium isolated from marine sediment of Antarctica.</title>
        <authorList>
            <person name="Watanabe M."/>
            <person name="Kojima H."/>
            <person name="Fukui M."/>
        </authorList>
    </citation>
    <scope>NUCLEOTIDE SEQUENCE [LARGE SCALE GENOMIC DNA]</scope>
    <source>
        <strain evidence="3">SPP2</strain>
    </source>
</reference>
<evidence type="ECO:0000313" key="2">
    <source>
        <dbReference type="EMBL" id="BAX81376.1"/>
    </source>
</evidence>
<keyword evidence="1" id="KW-1133">Transmembrane helix</keyword>
<dbReference type="AlphaFoldDB" id="A0A1Y1CLU7"/>
<evidence type="ECO:0000313" key="3">
    <source>
        <dbReference type="Proteomes" id="UP000218267"/>
    </source>
</evidence>
<proteinExistence type="predicted"/>
<protein>
    <submittedName>
        <fullName evidence="2">Uncharacterized protein</fullName>
    </submittedName>
</protein>
<accession>A0A1Y1CLU7</accession>
<gene>
    <name evidence="2" type="ORF">ALGA_3076</name>
</gene>
<keyword evidence="1" id="KW-0472">Membrane</keyword>
<sequence length="151" mass="17653">MEKFELSPSEYPLGKRVKKELSLLALLIVILLFFVGINVVYLTTVLCMYVLLLLLKRNRIIYKIEFDDDAAEMCMSYYYLIFFRGKEITKYDKVIFKLGLKRFGFGSAVETLELFKGKILTGEIRKEGKWKWTADSVNQLNKKLTDITNLK</sequence>
<organism evidence="2 3">
    <name type="scientific">Labilibaculum antarcticum</name>
    <dbReference type="NCBI Taxonomy" id="1717717"/>
    <lineage>
        <taxon>Bacteria</taxon>
        <taxon>Pseudomonadati</taxon>
        <taxon>Bacteroidota</taxon>
        <taxon>Bacteroidia</taxon>
        <taxon>Marinilabiliales</taxon>
        <taxon>Marinifilaceae</taxon>
        <taxon>Labilibaculum</taxon>
    </lineage>
</organism>
<dbReference type="EMBL" id="AP018042">
    <property type="protein sequence ID" value="BAX81376.1"/>
    <property type="molecule type" value="Genomic_DNA"/>
</dbReference>
<dbReference type="RefSeq" id="WP_096430723.1">
    <property type="nucleotide sequence ID" value="NZ_AP018042.1"/>
</dbReference>
<dbReference type="OrthoDB" id="1120514at2"/>
<keyword evidence="3" id="KW-1185">Reference proteome</keyword>
<keyword evidence="1" id="KW-0812">Transmembrane</keyword>
<evidence type="ECO:0000256" key="1">
    <source>
        <dbReference type="SAM" id="Phobius"/>
    </source>
</evidence>